<dbReference type="InterPro" id="IPR011989">
    <property type="entry name" value="ARM-like"/>
</dbReference>
<dbReference type="Proteomes" id="UP000314985">
    <property type="component" value="Chromosome 14"/>
</dbReference>
<dbReference type="FunFam" id="1.25.10.10:FF:000059">
    <property type="entry name" value="exportin-7 isoform X2"/>
    <property type="match status" value="1"/>
</dbReference>
<keyword evidence="5" id="KW-0963">Cytoplasm</keyword>
<dbReference type="GO" id="GO:0005049">
    <property type="term" value="F:nuclear export signal receptor activity"/>
    <property type="evidence" value="ECO:0007669"/>
    <property type="project" value="InterPro"/>
</dbReference>
<comment type="subcellular location">
    <subcellularLocation>
        <location evidence="2">Cytoplasm</location>
    </subcellularLocation>
    <subcellularLocation>
        <location evidence="1">Nucleus</location>
    </subcellularLocation>
</comment>
<evidence type="ECO:0000256" key="3">
    <source>
        <dbReference type="ARBA" id="ARBA00009466"/>
    </source>
</evidence>
<dbReference type="InterPro" id="IPR001494">
    <property type="entry name" value="Importin-beta_N"/>
</dbReference>
<dbReference type="SUPFAM" id="SSF48371">
    <property type="entry name" value="ARM repeat"/>
    <property type="match status" value="1"/>
</dbReference>
<accession>A0A4X1VDA0</accession>
<dbReference type="Ensembl" id="ENSSSCT00070048788.1">
    <property type="protein sequence ID" value="ENSSSCP00070041196.1"/>
    <property type="gene ID" value="ENSSSCG00070024408.1"/>
</dbReference>
<evidence type="ECO:0000256" key="4">
    <source>
        <dbReference type="ARBA" id="ARBA00022448"/>
    </source>
</evidence>
<comment type="similarity">
    <text evidence="3">Belongs to the exportin family.</text>
</comment>
<dbReference type="Gene3D" id="1.25.10.10">
    <property type="entry name" value="Leucine-rich Repeat Variant"/>
    <property type="match status" value="2"/>
</dbReference>
<keyword evidence="6" id="KW-0653">Protein transport</keyword>
<keyword evidence="4" id="KW-0813">Transport</keyword>
<evidence type="ECO:0000256" key="5">
    <source>
        <dbReference type="ARBA" id="ARBA00022490"/>
    </source>
</evidence>
<dbReference type="GO" id="GO:0005634">
    <property type="term" value="C:nucleus"/>
    <property type="evidence" value="ECO:0007669"/>
    <property type="project" value="UniProtKB-SubCell"/>
</dbReference>
<reference evidence="9" key="2">
    <citation type="submission" date="2025-08" db="UniProtKB">
        <authorList>
            <consortium name="Ensembl"/>
        </authorList>
    </citation>
    <scope>IDENTIFICATION</scope>
</reference>
<dbReference type="Pfam" id="PF25795">
    <property type="entry name" value="TPR_XPO7"/>
    <property type="match status" value="1"/>
</dbReference>
<dbReference type="PANTHER" id="PTHR12596:SF11">
    <property type="entry name" value="EXPORTIN-7"/>
    <property type="match status" value="1"/>
</dbReference>
<dbReference type="PROSITE" id="PS50166">
    <property type="entry name" value="IMPORTIN_B_NT"/>
    <property type="match status" value="1"/>
</dbReference>
<evidence type="ECO:0000256" key="2">
    <source>
        <dbReference type="ARBA" id="ARBA00004496"/>
    </source>
</evidence>
<dbReference type="GO" id="GO:0005737">
    <property type="term" value="C:cytoplasm"/>
    <property type="evidence" value="ECO:0007669"/>
    <property type="project" value="UniProtKB-SubCell"/>
</dbReference>
<gene>
    <name evidence="9" type="primary">XPO7</name>
</gene>
<dbReference type="SMART" id="SM00913">
    <property type="entry name" value="IBN_N"/>
    <property type="match status" value="1"/>
</dbReference>
<keyword evidence="7" id="KW-0539">Nucleus</keyword>
<protein>
    <submittedName>
        <fullName evidence="9">Exportin 7</fullName>
    </submittedName>
</protein>
<dbReference type="GO" id="GO:0006886">
    <property type="term" value="P:intracellular protein transport"/>
    <property type="evidence" value="ECO:0007669"/>
    <property type="project" value="InterPro"/>
</dbReference>
<evidence type="ECO:0000313" key="9">
    <source>
        <dbReference type="Ensembl" id="ENSSSCP00070041196.1"/>
    </source>
</evidence>
<feature type="domain" description="Importin N-terminal" evidence="8">
    <location>
        <begin position="30"/>
        <end position="96"/>
    </location>
</feature>
<evidence type="ECO:0000256" key="7">
    <source>
        <dbReference type="ARBA" id="ARBA00023242"/>
    </source>
</evidence>
<evidence type="ECO:0000256" key="1">
    <source>
        <dbReference type="ARBA" id="ARBA00004123"/>
    </source>
</evidence>
<dbReference type="InterPro" id="IPR057947">
    <property type="entry name" value="TPR_XPO7/RBP17"/>
</dbReference>
<sequence>MADHVQSLAQLENLCKQLYETTDTTTRLQAEKALVEFTNSPDCLSKCQLLLERGSSSYSQLLAATCLTKLVSRTNNPLPLEQRIDIRNYVLNYLATRPKLATFVTQALIQLYARITKLGWFDCQKDDYVFRNAITDVTRFLQDSVEYCIIGVTILSQLTNEINQVSATAFLIEADTTHPLTKHRKIASSFRDSSLFDIFTLSCNLLKQASGKNLNLNDESQHGLLMQLLKLTHNCLNFDFIGTSTDESSDDLCTVQIPTSWRSAFLDSSTLQLFFDLYHSIPPSFSPLVLSCLVQIASVRRSLFNNAERAKFLSHLVDGVKRILENPQHWEFAPNSVHYLLSLWQRLAASVPYVKATEPHMLETYTPEVTKAYITSRLESVHIILRDGLEDPLEDTGLVQQQLDQLSTIGRCEYEKTCALLVQLFDQSAQSYQELLQSASASPMDIAVQEGRLTWLVYIIGAVIGGRVSFASTDEQDAMDGELVCRVLQLMNLTDSRLAQAGNEKLELAMLSFFEQFRKIYIGDQVQKSSKLYRRLSEVLGLNDETMVLSVFIGKIITNLKYWGRCEPITSKTLQLLNDLSIGYSSVRKLVKLSAVQFMLNNHTSEHFSFLGINNQSNLTDMRCRTTFYTALGRLLMVDLGEDEDQYEQFMLPLTAAFEAVAQMFSTNSFNEQEAKRTLVGLVRDLRGIAFAFNAKTSFMMLFEWIYPSYMPILQRAIELWYHDPACTTPVLKLMAELVHNRSQRLQFDVSSPNGILLFRETSKMITMYGNRILTLGEVPKDQVYALKLKGISICFSMLKAALSGSYVNFGVFRLYGDDALDNALQTFIKLLLSIPHSDLLDYPKLSQSYYSLLEVLTQDHMNFIASLEPHVIMYILSSISEGLTALDTMVCTGCCSCLDHIVTYLFKQLSRSTKKRTTPLNQESDRFLHIMQQHPEMIQQMLSTVLNIIIFEDCRNQWSMSRPLLGLILLNEKYFSDLRNSIVNSQPPEKQQAMHLCFENLMEGIERNLLTKNRDRFTQNLSAFRREVNDSMKNSTYGVNSNDMMS</sequence>
<dbReference type="PANTHER" id="PTHR12596">
    <property type="entry name" value="EXPORTIN 4,7-RELATED"/>
    <property type="match status" value="1"/>
</dbReference>
<dbReference type="Pfam" id="PF03810">
    <property type="entry name" value="IBN_N"/>
    <property type="match status" value="1"/>
</dbReference>
<name>A0A4X1VDA0_PIG</name>
<dbReference type="InterPro" id="IPR016024">
    <property type="entry name" value="ARM-type_fold"/>
</dbReference>
<evidence type="ECO:0000259" key="8">
    <source>
        <dbReference type="PROSITE" id="PS50166"/>
    </source>
</evidence>
<proteinExistence type="inferred from homology"/>
<organism evidence="9 10">
    <name type="scientific">Sus scrofa</name>
    <name type="common">Pig</name>
    <dbReference type="NCBI Taxonomy" id="9823"/>
    <lineage>
        <taxon>Eukaryota</taxon>
        <taxon>Metazoa</taxon>
        <taxon>Chordata</taxon>
        <taxon>Craniata</taxon>
        <taxon>Vertebrata</taxon>
        <taxon>Euteleostomi</taxon>
        <taxon>Mammalia</taxon>
        <taxon>Eutheria</taxon>
        <taxon>Laurasiatheria</taxon>
        <taxon>Artiodactyla</taxon>
        <taxon>Suina</taxon>
        <taxon>Suidae</taxon>
        <taxon>Sus</taxon>
    </lineage>
</organism>
<dbReference type="AlphaFoldDB" id="A0A4X1VDA0"/>
<evidence type="ECO:0000313" key="10">
    <source>
        <dbReference type="Proteomes" id="UP000314985"/>
    </source>
</evidence>
<dbReference type="GO" id="GO:0031267">
    <property type="term" value="F:small GTPase binding"/>
    <property type="evidence" value="ECO:0007669"/>
    <property type="project" value="InterPro"/>
</dbReference>
<reference evidence="9 10" key="1">
    <citation type="submission" date="2017-08" db="EMBL/GenBank/DDBJ databases">
        <title>USMARCv1.0.</title>
        <authorList>
            <person name="Hannum G.I."/>
            <person name="Koren S."/>
            <person name="Schroeder S.G."/>
            <person name="Chin S.C."/>
            <person name="Nonneman D.J."/>
            <person name="Becker S.A."/>
            <person name="Rosen B.D."/>
            <person name="Bickhart D.M."/>
            <person name="Putnam N.H."/>
            <person name="Green R.E."/>
            <person name="Tuggle C.K."/>
            <person name="Liu H."/>
            <person name="Rohrer G.A."/>
            <person name="Warr A."/>
            <person name="Hall R."/>
            <person name="Kim K."/>
            <person name="Hume D.A."/>
            <person name="Talbot R."/>
            <person name="Chow W."/>
            <person name="Howe K."/>
            <person name="Schwartz A.S."/>
            <person name="Watson M."/>
            <person name="Archibald A.L."/>
            <person name="Phillippy A.M."/>
            <person name="Smith T.P.L."/>
        </authorList>
    </citation>
    <scope>NUCLEOTIDE SEQUENCE [LARGE SCALE GENOMIC DNA]</scope>
</reference>
<evidence type="ECO:0000256" key="6">
    <source>
        <dbReference type="ARBA" id="ARBA00022927"/>
    </source>
</evidence>
<dbReference type="InterPro" id="IPR044189">
    <property type="entry name" value="XPO4/7-like"/>
</dbReference>